<evidence type="ECO:0000313" key="2">
    <source>
        <dbReference type="Proteomes" id="UP000217676"/>
    </source>
</evidence>
<evidence type="ECO:0000313" key="1">
    <source>
        <dbReference type="EMBL" id="BAU83131.1"/>
    </source>
</evidence>
<dbReference type="Proteomes" id="UP000217676">
    <property type="component" value="Chromosome"/>
</dbReference>
<protein>
    <recommendedName>
        <fullName evidence="3">Mobile element protein</fullName>
    </recommendedName>
</protein>
<gene>
    <name evidence="1" type="ORF">SLA_2198</name>
</gene>
<evidence type="ECO:0008006" key="3">
    <source>
        <dbReference type="Google" id="ProtNLM"/>
    </source>
</evidence>
<dbReference type="EMBL" id="AP017424">
    <property type="protein sequence ID" value="BAU83131.1"/>
    <property type="molecule type" value="Genomic_DNA"/>
</dbReference>
<proteinExistence type="predicted"/>
<organism evidence="1 2">
    <name type="scientific">Streptomyces laurentii</name>
    <dbReference type="NCBI Taxonomy" id="39478"/>
    <lineage>
        <taxon>Bacteria</taxon>
        <taxon>Bacillati</taxon>
        <taxon>Actinomycetota</taxon>
        <taxon>Actinomycetes</taxon>
        <taxon>Kitasatosporales</taxon>
        <taxon>Streptomycetaceae</taxon>
        <taxon>Streptomyces</taxon>
    </lineage>
</organism>
<name>A0A160NYV0_STRLU</name>
<dbReference type="KEGG" id="slau:SLA_2198"/>
<keyword evidence="2" id="KW-1185">Reference proteome</keyword>
<sequence>MELPALATVDQLAAWTQREPDELPEGAALVLDVASAVVRREARQNFTRGTSSATLYPDAGWVALSQRPVISVQSVHQGGQLVPPERWQLVRDRLAVVDDQAVTVTYTHGYATVPGDVLAVVLTLAGRVLTNPSDLRQESVGSVSVTYSAETIGASLAPADRDLLARYRRRVAVVRLR</sequence>
<dbReference type="AlphaFoldDB" id="A0A160NYV0"/>
<accession>A0A160NYV0</accession>
<reference evidence="1 2" key="1">
    <citation type="journal article" date="2016" name="Genome Announc.">
        <title>Complete Genome Sequence of Thiostrepton-Producing Streptomyces laurentii ATCC 31255.</title>
        <authorList>
            <person name="Doi K."/>
            <person name="Fujino Y."/>
            <person name="Nagayoshi Y."/>
            <person name="Ohshima T."/>
            <person name="Ogata S."/>
        </authorList>
    </citation>
    <scope>NUCLEOTIDE SEQUENCE [LARGE SCALE GENOMIC DNA]</scope>
    <source>
        <strain evidence="1 2">ATCC 31255</strain>
    </source>
</reference>